<evidence type="ECO:0000313" key="1">
    <source>
        <dbReference type="EMBL" id="KAI4353302.1"/>
    </source>
</evidence>
<gene>
    <name evidence="1" type="ORF">L6164_002261</name>
</gene>
<keyword evidence="2" id="KW-1185">Reference proteome</keyword>
<dbReference type="Proteomes" id="UP000828941">
    <property type="component" value="Chromosome 2"/>
</dbReference>
<sequence>MPMISNCFGSLNWCKGRKDPSAQSEQVIATKTFSYSSLRSATGDFHPSSRIGGGGYGVVYKGVLKDGTPVAIKSLSVESKQGTHEFMTEIDLISNIQHPNLVQLIGCCVEGNHRILVYEFMENNSLASTLLGSKTKHLALDWPKRAAICCATATGLAFLHEEVVPNIVHRDIKASNILLDENFNPKIGDFGLAKLFPDNVTHVSTRVAGTVGYLAPEYALLGQLTKKADVYSFGVLILEIVSGKSSSKAAFDENLLVLVEWVWKLKEGNRLLEIVDPELTDYDESEVLRFIKVALFCTQAAAQQRPSMKQVVEMLTKHVHINEKALSEPGVYMRHASKNLGTLDESSSSHAYKLKRSENPDASSTQFSGDDIVTEMVPR</sequence>
<dbReference type="EMBL" id="CM039427">
    <property type="protein sequence ID" value="KAI4353302.1"/>
    <property type="molecule type" value="Genomic_DNA"/>
</dbReference>
<name>A0ACB9PXG6_BAUVA</name>
<comment type="caution">
    <text evidence="1">The sequence shown here is derived from an EMBL/GenBank/DDBJ whole genome shotgun (WGS) entry which is preliminary data.</text>
</comment>
<organism evidence="1 2">
    <name type="scientific">Bauhinia variegata</name>
    <name type="common">Purple orchid tree</name>
    <name type="synonym">Phanera variegata</name>
    <dbReference type="NCBI Taxonomy" id="167791"/>
    <lineage>
        <taxon>Eukaryota</taxon>
        <taxon>Viridiplantae</taxon>
        <taxon>Streptophyta</taxon>
        <taxon>Embryophyta</taxon>
        <taxon>Tracheophyta</taxon>
        <taxon>Spermatophyta</taxon>
        <taxon>Magnoliopsida</taxon>
        <taxon>eudicotyledons</taxon>
        <taxon>Gunneridae</taxon>
        <taxon>Pentapetalae</taxon>
        <taxon>rosids</taxon>
        <taxon>fabids</taxon>
        <taxon>Fabales</taxon>
        <taxon>Fabaceae</taxon>
        <taxon>Cercidoideae</taxon>
        <taxon>Cercideae</taxon>
        <taxon>Bauhiniinae</taxon>
        <taxon>Bauhinia</taxon>
    </lineage>
</organism>
<reference evidence="1 2" key="1">
    <citation type="journal article" date="2022" name="DNA Res.">
        <title>Chromosomal-level genome assembly of the orchid tree Bauhinia variegata (Leguminosae; Cercidoideae) supports the allotetraploid origin hypothesis of Bauhinia.</title>
        <authorList>
            <person name="Zhong Y."/>
            <person name="Chen Y."/>
            <person name="Zheng D."/>
            <person name="Pang J."/>
            <person name="Liu Y."/>
            <person name="Luo S."/>
            <person name="Meng S."/>
            <person name="Qian L."/>
            <person name="Wei D."/>
            <person name="Dai S."/>
            <person name="Zhou R."/>
        </authorList>
    </citation>
    <scope>NUCLEOTIDE SEQUENCE [LARGE SCALE GENOMIC DNA]</scope>
    <source>
        <strain evidence="1">BV-YZ2020</strain>
    </source>
</reference>
<accession>A0ACB9PXG6</accession>
<evidence type="ECO:0000313" key="2">
    <source>
        <dbReference type="Proteomes" id="UP000828941"/>
    </source>
</evidence>
<proteinExistence type="predicted"/>
<protein>
    <submittedName>
        <fullName evidence="1">Uncharacterized protein</fullName>
    </submittedName>
</protein>